<dbReference type="Proteomes" id="UP001150266">
    <property type="component" value="Unassembled WGS sequence"/>
</dbReference>
<evidence type="ECO:0000313" key="1">
    <source>
        <dbReference type="EMBL" id="KAJ4490883.1"/>
    </source>
</evidence>
<comment type="caution">
    <text evidence="1">The sequence shown here is derived from an EMBL/GenBank/DDBJ whole genome shotgun (WGS) entry which is preliminary data.</text>
</comment>
<proteinExistence type="predicted"/>
<dbReference type="AlphaFoldDB" id="A0A9W9DXA6"/>
<evidence type="ECO:0000313" key="2">
    <source>
        <dbReference type="Proteomes" id="UP001150266"/>
    </source>
</evidence>
<keyword evidence="2" id="KW-1185">Reference proteome</keyword>
<protein>
    <submittedName>
        <fullName evidence="1">Uncharacterized protein</fullName>
    </submittedName>
</protein>
<accession>A0A9W9DXA6</accession>
<name>A0A9W9DXA6_9AGAR</name>
<reference evidence="1" key="1">
    <citation type="submission" date="2022-08" db="EMBL/GenBank/DDBJ databases">
        <title>A Global Phylogenomic Analysis of the Shiitake Genus Lentinula.</title>
        <authorList>
            <consortium name="DOE Joint Genome Institute"/>
            <person name="Sierra-Patev S."/>
            <person name="Min B."/>
            <person name="Naranjo-Ortiz M."/>
            <person name="Looney B."/>
            <person name="Konkel Z."/>
            <person name="Slot J.C."/>
            <person name="Sakamoto Y."/>
            <person name="Steenwyk J.L."/>
            <person name="Rokas A."/>
            <person name="Carro J."/>
            <person name="Camarero S."/>
            <person name="Ferreira P."/>
            <person name="Molpeceres G."/>
            <person name="Ruiz-Duenas F.J."/>
            <person name="Serrano A."/>
            <person name="Henrissat B."/>
            <person name="Drula E."/>
            <person name="Hughes K.W."/>
            <person name="Mata J.L."/>
            <person name="Ishikawa N.K."/>
            <person name="Vargas-Isla R."/>
            <person name="Ushijima S."/>
            <person name="Smith C.A."/>
            <person name="Ahrendt S."/>
            <person name="Andreopoulos W."/>
            <person name="He G."/>
            <person name="Labutti K."/>
            <person name="Lipzen A."/>
            <person name="Ng V."/>
            <person name="Riley R."/>
            <person name="Sandor L."/>
            <person name="Barry K."/>
            <person name="Martinez A.T."/>
            <person name="Xiao Y."/>
            <person name="Gibbons J.G."/>
            <person name="Terashima K."/>
            <person name="Grigoriev I.V."/>
            <person name="Hibbett D.S."/>
        </authorList>
    </citation>
    <scope>NUCLEOTIDE SEQUENCE</scope>
    <source>
        <strain evidence="1">JLM2183</strain>
    </source>
</reference>
<organism evidence="1 2">
    <name type="scientific">Lentinula aciculospora</name>
    <dbReference type="NCBI Taxonomy" id="153920"/>
    <lineage>
        <taxon>Eukaryota</taxon>
        <taxon>Fungi</taxon>
        <taxon>Dikarya</taxon>
        <taxon>Basidiomycota</taxon>
        <taxon>Agaricomycotina</taxon>
        <taxon>Agaricomycetes</taxon>
        <taxon>Agaricomycetidae</taxon>
        <taxon>Agaricales</taxon>
        <taxon>Marasmiineae</taxon>
        <taxon>Omphalotaceae</taxon>
        <taxon>Lentinula</taxon>
    </lineage>
</organism>
<sequence length="114" mass="12729">MCTYSMSQALTIRTVAVHFWMLLCNIKPLIQEYSSILTSLSELPQDPNTPSYGPWVVDCVERCFPSAHAWVLKVFDVALVGHGTKTAHMNELCIFTFNGGKLLPVCWAYANVCS</sequence>
<dbReference type="EMBL" id="JAOTPV010000001">
    <property type="protein sequence ID" value="KAJ4490883.1"/>
    <property type="molecule type" value="Genomic_DNA"/>
</dbReference>
<gene>
    <name evidence="1" type="ORF">J3R30DRAFT_3679118</name>
</gene>